<dbReference type="Proteomes" id="UP001266099">
    <property type="component" value="Unassembled WGS sequence"/>
</dbReference>
<proteinExistence type="predicted"/>
<name>A0ABU1T2S8_9ACTO</name>
<protein>
    <submittedName>
        <fullName evidence="1">Uncharacterized protein</fullName>
    </submittedName>
</protein>
<keyword evidence="2" id="KW-1185">Reference proteome</keyword>
<sequence>MLCELISSFGYRMAISLFNCLLPRDCEADGLAWKHELGFDCSHFGIDSSKRSFVSLLSDFATDEARP</sequence>
<comment type="caution">
    <text evidence="1">The sequence shown here is derived from an EMBL/GenBank/DDBJ whole genome shotgun (WGS) entry which is preliminary data.</text>
</comment>
<reference evidence="1 2" key="1">
    <citation type="submission" date="2023-07" db="EMBL/GenBank/DDBJ databases">
        <title>Sequencing the genomes of 1000 actinobacteria strains.</title>
        <authorList>
            <person name="Klenk H.-P."/>
        </authorList>
    </citation>
    <scope>NUCLEOTIDE SEQUENCE [LARGE SCALE GENOMIC DNA]</scope>
    <source>
        <strain evidence="1 2">DSM 15539</strain>
    </source>
</reference>
<accession>A0ABU1T2S8</accession>
<evidence type="ECO:0000313" key="2">
    <source>
        <dbReference type="Proteomes" id="UP001266099"/>
    </source>
</evidence>
<dbReference type="EMBL" id="JAVDUJ010000001">
    <property type="protein sequence ID" value="MDR6939628.1"/>
    <property type="molecule type" value="Genomic_DNA"/>
</dbReference>
<gene>
    <name evidence="1" type="ORF">J2S36_001171</name>
</gene>
<evidence type="ECO:0000313" key="1">
    <source>
        <dbReference type="EMBL" id="MDR6939628.1"/>
    </source>
</evidence>
<organism evidence="1 2">
    <name type="scientific">Arcanobacterium hippocoleae</name>
    <dbReference type="NCBI Taxonomy" id="149017"/>
    <lineage>
        <taxon>Bacteria</taxon>
        <taxon>Bacillati</taxon>
        <taxon>Actinomycetota</taxon>
        <taxon>Actinomycetes</taxon>
        <taxon>Actinomycetales</taxon>
        <taxon>Actinomycetaceae</taxon>
        <taxon>Arcanobacterium</taxon>
    </lineage>
</organism>